<feature type="region of interest" description="Disordered" evidence="1">
    <location>
        <begin position="251"/>
        <end position="278"/>
    </location>
</feature>
<dbReference type="RefSeq" id="XP_018267346.1">
    <property type="nucleotide sequence ID" value="XM_018404692.1"/>
</dbReference>
<dbReference type="OrthoDB" id="2565285at2759"/>
<dbReference type="EMBL" id="CP144530">
    <property type="protein sequence ID" value="WWC58779.1"/>
    <property type="molecule type" value="Genomic_DNA"/>
</dbReference>
<keyword evidence="4" id="KW-1185">Reference proteome</keyword>
<gene>
    <name evidence="2" type="ORF">I303_01332</name>
    <name evidence="3" type="ORF">I303_101323</name>
</gene>
<feature type="region of interest" description="Disordered" evidence="1">
    <location>
        <begin position="113"/>
        <end position="206"/>
    </location>
</feature>
<dbReference type="Proteomes" id="UP000078595">
    <property type="component" value="Chromosome 1"/>
</dbReference>
<evidence type="ECO:0000313" key="4">
    <source>
        <dbReference type="Proteomes" id="UP000078595"/>
    </source>
</evidence>
<reference evidence="2" key="1">
    <citation type="submission" date="2013-07" db="EMBL/GenBank/DDBJ databases">
        <title>The Genome Sequence of Cryptococcus dejecticola CBS10117.</title>
        <authorList>
            <consortium name="The Broad Institute Genome Sequencing Platform"/>
            <person name="Cuomo C."/>
            <person name="Litvintseva A."/>
            <person name="Chen Y."/>
            <person name="Heitman J."/>
            <person name="Sun S."/>
            <person name="Springer D."/>
            <person name="Dromer F."/>
            <person name="Young S.K."/>
            <person name="Zeng Q."/>
            <person name="Gargeya S."/>
            <person name="Fitzgerald M."/>
            <person name="Abouelleil A."/>
            <person name="Alvarado L."/>
            <person name="Berlin A.M."/>
            <person name="Chapman S.B."/>
            <person name="Dewar J."/>
            <person name="Goldberg J."/>
            <person name="Griggs A."/>
            <person name="Gujja S."/>
            <person name="Hansen M."/>
            <person name="Howarth C."/>
            <person name="Imamovic A."/>
            <person name="Larimer J."/>
            <person name="McCowan C."/>
            <person name="Murphy C."/>
            <person name="Pearson M."/>
            <person name="Priest M."/>
            <person name="Roberts A."/>
            <person name="Saif S."/>
            <person name="Shea T."/>
            <person name="Sykes S."/>
            <person name="Wortman J."/>
            <person name="Nusbaum C."/>
            <person name="Birren B."/>
        </authorList>
    </citation>
    <scope>NUCLEOTIDE SEQUENCE [LARGE SCALE GENOMIC DNA]</scope>
    <source>
        <strain evidence="2">CBS 10117</strain>
    </source>
</reference>
<accession>A0A1A6AHG7</accession>
<feature type="compositionally biased region" description="Low complexity" evidence="1">
    <location>
        <begin position="260"/>
        <end position="270"/>
    </location>
</feature>
<name>A0A1A6AHG7_9TREE</name>
<dbReference type="AlphaFoldDB" id="A0A1A6AHG7"/>
<dbReference type="EMBL" id="KI894027">
    <property type="protein sequence ID" value="OBR89504.1"/>
    <property type="molecule type" value="Genomic_DNA"/>
</dbReference>
<protein>
    <submittedName>
        <fullName evidence="2">Uncharacterized protein</fullName>
    </submittedName>
</protein>
<evidence type="ECO:0000256" key="1">
    <source>
        <dbReference type="SAM" id="MobiDB-lite"/>
    </source>
</evidence>
<evidence type="ECO:0000313" key="2">
    <source>
        <dbReference type="EMBL" id="OBR89504.1"/>
    </source>
</evidence>
<dbReference type="VEuPathDB" id="FungiDB:I303_01332"/>
<proteinExistence type="predicted"/>
<organism evidence="2">
    <name type="scientific">Kwoniella dejecticola CBS 10117</name>
    <dbReference type="NCBI Taxonomy" id="1296121"/>
    <lineage>
        <taxon>Eukaryota</taxon>
        <taxon>Fungi</taxon>
        <taxon>Dikarya</taxon>
        <taxon>Basidiomycota</taxon>
        <taxon>Agaricomycotina</taxon>
        <taxon>Tremellomycetes</taxon>
        <taxon>Tremellales</taxon>
        <taxon>Cryptococcaceae</taxon>
        <taxon>Kwoniella</taxon>
    </lineage>
</organism>
<dbReference type="KEGG" id="kdj:28965031"/>
<feature type="compositionally biased region" description="Polar residues" evidence="1">
    <location>
        <begin position="122"/>
        <end position="192"/>
    </location>
</feature>
<reference evidence="3" key="2">
    <citation type="submission" date="2013-07" db="EMBL/GenBank/DDBJ databases">
        <authorList>
            <consortium name="The Broad Institute Genome Sequencing Platform"/>
            <person name="Cuomo C."/>
            <person name="Litvintseva A."/>
            <person name="Chen Y."/>
            <person name="Heitman J."/>
            <person name="Sun S."/>
            <person name="Springer D."/>
            <person name="Dromer F."/>
            <person name="Young S.K."/>
            <person name="Zeng Q."/>
            <person name="Gargeya S."/>
            <person name="Fitzgerald M."/>
            <person name="Abouelleil A."/>
            <person name="Alvarado L."/>
            <person name="Berlin A.M."/>
            <person name="Chapman S.B."/>
            <person name="Dewar J."/>
            <person name="Goldberg J."/>
            <person name="Griggs A."/>
            <person name="Gujja S."/>
            <person name="Hansen M."/>
            <person name="Howarth C."/>
            <person name="Imamovic A."/>
            <person name="Larimer J."/>
            <person name="McCowan C."/>
            <person name="Murphy C."/>
            <person name="Pearson M."/>
            <person name="Priest M."/>
            <person name="Roberts A."/>
            <person name="Saif S."/>
            <person name="Shea T."/>
            <person name="Sykes S."/>
            <person name="Wortman J."/>
            <person name="Nusbaum C."/>
            <person name="Birren B."/>
        </authorList>
    </citation>
    <scope>NUCLEOTIDE SEQUENCE</scope>
    <source>
        <strain evidence="3">CBS 10117</strain>
    </source>
</reference>
<sequence>MSSLKFSEVISCLDRTDPAHPPSFYYALEVVKRYSRAKIAKGSGRQLICKHGRLENLESKFSSSGFQDIFYLTRLHLKLPPSSISLPPPSCLVRQTLLTAGYPLPPDNCQNGCVASSSSSSNAKRMSTSPKAGKDSSSINPYSQSRRGSRSLTSSPILGESIPSQPIRRTSSSNPNLNAPSTSMIKSRSTPASPRPIGSIAHNNSTGRWTPLLSGLGLRSPSGSVSHEEIKQVDDQIPIFHLSPTPTSPADIAFNLDPFGRNNGNNNNNRKPQLDIPSSDIVKTPDLDSRHTCLPDQEKEELIPIELILNQTGFSQVGETIASDKMEMKKNGCVKSYQNPTLDEIEFIEGYSYFGI</sequence>
<evidence type="ECO:0000313" key="3">
    <source>
        <dbReference type="EMBL" id="WWC58779.1"/>
    </source>
</evidence>
<reference evidence="3" key="3">
    <citation type="submission" date="2024-02" db="EMBL/GenBank/DDBJ databases">
        <title>Comparative genomics of Cryptococcus and Kwoniella reveals pathogenesis evolution and contrasting modes of karyotype evolution via chromosome fusion or intercentromeric recombination.</title>
        <authorList>
            <person name="Coelho M.A."/>
            <person name="David-Palma M."/>
            <person name="Shea T."/>
            <person name="Bowers K."/>
            <person name="McGinley-Smith S."/>
            <person name="Mohammad A.W."/>
            <person name="Gnirke A."/>
            <person name="Yurkov A.M."/>
            <person name="Nowrousian M."/>
            <person name="Sun S."/>
            <person name="Cuomo C.A."/>
            <person name="Heitman J."/>
        </authorList>
    </citation>
    <scope>NUCLEOTIDE SEQUENCE</scope>
    <source>
        <strain evidence="3">CBS 10117</strain>
    </source>
</reference>
<dbReference type="GeneID" id="28965031"/>